<gene>
    <name evidence="1" type="ORF">J3U88_28305</name>
</gene>
<evidence type="ECO:0000313" key="1">
    <source>
        <dbReference type="EMBL" id="MBO1322409.1"/>
    </source>
</evidence>
<reference evidence="1" key="1">
    <citation type="submission" date="2021-03" db="EMBL/GenBank/DDBJ databases">
        <authorList>
            <person name="Wang G."/>
        </authorList>
    </citation>
    <scope>NUCLEOTIDE SEQUENCE</scope>
    <source>
        <strain evidence="1">KCTC 12899</strain>
    </source>
</reference>
<organism evidence="1 2">
    <name type="scientific">Acanthopleuribacter pedis</name>
    <dbReference type="NCBI Taxonomy" id="442870"/>
    <lineage>
        <taxon>Bacteria</taxon>
        <taxon>Pseudomonadati</taxon>
        <taxon>Acidobacteriota</taxon>
        <taxon>Holophagae</taxon>
        <taxon>Acanthopleuribacterales</taxon>
        <taxon>Acanthopleuribacteraceae</taxon>
        <taxon>Acanthopleuribacter</taxon>
    </lineage>
</organism>
<dbReference type="EMBL" id="JAFREP010000035">
    <property type="protein sequence ID" value="MBO1322409.1"/>
    <property type="molecule type" value="Genomic_DNA"/>
</dbReference>
<accession>A0A8J7U6X8</accession>
<comment type="caution">
    <text evidence="1">The sequence shown here is derived from an EMBL/GenBank/DDBJ whole genome shotgun (WGS) entry which is preliminary data.</text>
</comment>
<sequence>MLTCMLALMIFYTDPDTTPVTFDPGEPNIATFLGPENINPDDLVADCDSWGSGCKN</sequence>
<dbReference type="Proteomes" id="UP000664417">
    <property type="component" value="Unassembled WGS sequence"/>
</dbReference>
<protein>
    <submittedName>
        <fullName evidence="1">Uncharacterized protein</fullName>
    </submittedName>
</protein>
<name>A0A8J7U6X8_9BACT</name>
<evidence type="ECO:0000313" key="2">
    <source>
        <dbReference type="Proteomes" id="UP000664417"/>
    </source>
</evidence>
<dbReference type="AlphaFoldDB" id="A0A8J7U6X8"/>
<dbReference type="RefSeq" id="WP_207862382.1">
    <property type="nucleotide sequence ID" value="NZ_JAFREP010000035.1"/>
</dbReference>
<keyword evidence="2" id="KW-1185">Reference proteome</keyword>
<proteinExistence type="predicted"/>